<gene>
    <name evidence="2" type="ordered locus">PFLU_4223</name>
</gene>
<evidence type="ECO:0000313" key="2">
    <source>
        <dbReference type="EMBL" id="CAY50759.1"/>
    </source>
</evidence>
<dbReference type="EMBL" id="AM181176">
    <property type="protein sequence ID" value="CAY50759.1"/>
    <property type="molecule type" value="Genomic_DNA"/>
</dbReference>
<dbReference type="Pfam" id="PF20383">
    <property type="entry name" value="DUF6678"/>
    <property type="match status" value="1"/>
</dbReference>
<organism evidence="2">
    <name type="scientific">Pseudomonas fluorescens (strain SBW25)</name>
    <dbReference type="NCBI Taxonomy" id="216595"/>
    <lineage>
        <taxon>Bacteria</taxon>
        <taxon>Pseudomonadati</taxon>
        <taxon>Pseudomonadota</taxon>
        <taxon>Gammaproteobacteria</taxon>
        <taxon>Pseudomonadales</taxon>
        <taxon>Pseudomonadaceae</taxon>
        <taxon>Pseudomonas</taxon>
    </lineage>
</organism>
<accession>C3JZW5</accession>
<reference evidence="1" key="2">
    <citation type="submission" date="2023-10" db="EMBL/GenBank/DDBJ databases">
        <authorList>
            <person name="Fortmann-Grote C."/>
        </authorList>
    </citation>
    <scope>NUCLEOTIDE SEQUENCE</scope>
    <source>
        <strain evidence="1">SBW25</strain>
    </source>
</reference>
<reference evidence="2" key="1">
    <citation type="journal article" date="2009" name="Genome Biol.">
        <title>Genomic and genetic analyses of diversity and plant interactions of Pseudomonas fluorescens.</title>
        <authorList>
            <person name="Silby M.W."/>
            <person name="Cerdeno-Tarraga A.M."/>
            <person name="Vernikos G.S."/>
            <person name="Giddens S.R."/>
            <person name="Jackson R.W."/>
            <person name="Preston G.M."/>
            <person name="Zhang X.X."/>
            <person name="Moon C.D."/>
            <person name="Gehrig S.M."/>
            <person name="Godfrey S.A."/>
            <person name="Knight C.G."/>
            <person name="Malone J.G."/>
            <person name="Robinson Z."/>
            <person name="Spiers A.J."/>
            <person name="Harris S."/>
            <person name="Challis G.L."/>
            <person name="Yaxley A.M."/>
            <person name="Harris D."/>
            <person name="Seeger K."/>
            <person name="Murphy L."/>
            <person name="Rutter S."/>
            <person name="Squares R."/>
            <person name="Quail M.A."/>
            <person name="Saunders E."/>
            <person name="Mavromatis K."/>
            <person name="Brettin T.S."/>
            <person name="Bentley S.D."/>
            <person name="Hothersall J."/>
            <person name="Stephens E."/>
            <person name="Thomas C.M."/>
            <person name="Parkhill J."/>
            <person name="Levy S.B."/>
            <person name="Rainey P.B."/>
            <person name="Thomson N.R."/>
        </authorList>
    </citation>
    <scope>NUCLEOTIDE SEQUENCE [LARGE SCALE GENOMIC DNA]</scope>
    <source>
        <strain evidence="2">SBW25</strain>
    </source>
</reference>
<protein>
    <submittedName>
        <fullName evidence="2">Uncharacterized protein</fullName>
    </submittedName>
</protein>
<name>C3JZW5_PSEFS</name>
<dbReference type="KEGG" id="pfs:PFLU_4223"/>
<sequence>MLRQRIRRRQDQAIFRIAKMQLQQVQRRLVYPQLRLVEFECMGAGFAVEQIVDGVFAHGGPCYVREATDQPDQITKFQAPNPLLAKIARLLVQTIPGGKKSKTQYPGPPLSCWKSRKRISQMSESRVINMNELPGPGARQNDKNRKTIQTTVAARNLAGAANNTKWNELITHMRQRSEWVPSYRSKCITGHISGWDVEWFYHLPFPFAYVEWLDIGVWQEAPSLGVLLPRTYIDHTDEISQIVSQIGFEFEVKADVLRIWGYLPKSYDDFPPV</sequence>
<evidence type="ECO:0000313" key="1">
    <source>
        <dbReference type="EMBL" id="CAI2798413.1"/>
    </source>
</evidence>
<dbReference type="HOGENOM" id="CLU_1018888_0_0_6"/>
<dbReference type="Proteomes" id="UP001152918">
    <property type="component" value="Chromosome"/>
</dbReference>
<proteinExistence type="predicted"/>
<dbReference type="EMBL" id="OV986001">
    <property type="protein sequence ID" value="CAI2798413.1"/>
    <property type="molecule type" value="Genomic_DNA"/>
</dbReference>
<dbReference type="AlphaFoldDB" id="C3JZW5"/>
<dbReference type="InterPro" id="IPR046500">
    <property type="entry name" value="DUF6678"/>
</dbReference>